<keyword evidence="1" id="KW-0472">Membrane</keyword>
<reference evidence="3" key="1">
    <citation type="submission" date="2017-06" db="EMBL/GenBank/DDBJ databases">
        <authorList>
            <person name="Varghese N."/>
            <person name="Submissions S."/>
        </authorList>
    </citation>
    <scope>NUCLEOTIDE SEQUENCE [LARGE SCALE GENOMIC DNA]</scope>
    <source>
        <strain evidence="3">DSM 137</strain>
    </source>
</reference>
<keyword evidence="1" id="KW-0812">Transmembrane</keyword>
<dbReference type="OrthoDB" id="8456382at2"/>
<proteinExistence type="predicted"/>
<gene>
    <name evidence="2" type="ORF">SAMN06265338_102330</name>
</gene>
<dbReference type="EMBL" id="FYDG01000002">
    <property type="protein sequence ID" value="SNB65833.1"/>
    <property type="molecule type" value="Genomic_DNA"/>
</dbReference>
<evidence type="ECO:0000313" key="2">
    <source>
        <dbReference type="EMBL" id="SNB65833.1"/>
    </source>
</evidence>
<keyword evidence="1" id="KW-1133">Transmembrane helix</keyword>
<protein>
    <submittedName>
        <fullName evidence="2">Uncharacterized protein</fullName>
    </submittedName>
</protein>
<organism evidence="2 3">
    <name type="scientific">Rhodoblastus acidophilus</name>
    <name type="common">Rhodopseudomonas acidophila</name>
    <dbReference type="NCBI Taxonomy" id="1074"/>
    <lineage>
        <taxon>Bacteria</taxon>
        <taxon>Pseudomonadati</taxon>
        <taxon>Pseudomonadota</taxon>
        <taxon>Alphaproteobacteria</taxon>
        <taxon>Hyphomicrobiales</taxon>
        <taxon>Rhodoblastaceae</taxon>
        <taxon>Rhodoblastus</taxon>
    </lineage>
</organism>
<evidence type="ECO:0000256" key="1">
    <source>
        <dbReference type="SAM" id="Phobius"/>
    </source>
</evidence>
<keyword evidence="3" id="KW-1185">Reference proteome</keyword>
<sequence>MSFSDAYSLFQWVMIAAVAVFWGIALRNYLIRRQAERAAAAARDAAKLDSLRPIGLGPYEGGDPEAIAWAARREIMRVLARAPHSAVVEGERIDPAALIAALSTLHYPHAPHAPAQAPLKAVIATTAGEIVLWLERDADNRRTYWVYHPGLESTRAAPLGVISTDLLDALEPEEPARA</sequence>
<dbReference type="Proteomes" id="UP000198418">
    <property type="component" value="Unassembled WGS sequence"/>
</dbReference>
<feature type="transmembrane region" description="Helical" evidence="1">
    <location>
        <begin position="6"/>
        <end position="26"/>
    </location>
</feature>
<dbReference type="AlphaFoldDB" id="A0A212R1E5"/>
<evidence type="ECO:0000313" key="3">
    <source>
        <dbReference type="Proteomes" id="UP000198418"/>
    </source>
</evidence>
<accession>A0A212R1E5</accession>
<name>A0A212R1E5_RHOAC</name>
<dbReference type="RefSeq" id="WP_141098379.1">
    <property type="nucleotide sequence ID" value="NZ_FYDG01000002.1"/>
</dbReference>